<organism evidence="2 3">
    <name type="scientific">Cellulomonas flavigena (strain ATCC 482 / DSM 20109 / BCRC 11376 / JCM 18109 / NBRC 3775 / NCIMB 8073 / NRS 134)</name>
    <dbReference type="NCBI Taxonomy" id="446466"/>
    <lineage>
        <taxon>Bacteria</taxon>
        <taxon>Bacillati</taxon>
        <taxon>Actinomycetota</taxon>
        <taxon>Actinomycetes</taxon>
        <taxon>Micrococcales</taxon>
        <taxon>Cellulomonadaceae</taxon>
        <taxon>Cellulomonas</taxon>
    </lineage>
</organism>
<feature type="transmembrane region" description="Helical" evidence="1">
    <location>
        <begin position="189"/>
        <end position="209"/>
    </location>
</feature>
<keyword evidence="1" id="KW-0472">Membrane</keyword>
<dbReference type="RefSeq" id="WP_013116561.1">
    <property type="nucleotide sequence ID" value="NC_014151.1"/>
</dbReference>
<feature type="transmembrane region" description="Helical" evidence="1">
    <location>
        <begin position="121"/>
        <end position="138"/>
    </location>
</feature>
<keyword evidence="3" id="KW-1185">Reference proteome</keyword>
<feature type="transmembrane region" description="Helical" evidence="1">
    <location>
        <begin position="55"/>
        <end position="75"/>
    </location>
</feature>
<dbReference type="STRING" id="446466.Cfla_1329"/>
<dbReference type="OrthoDB" id="9809977at2"/>
<feature type="transmembrane region" description="Helical" evidence="1">
    <location>
        <begin position="150"/>
        <end position="169"/>
    </location>
</feature>
<evidence type="ECO:0008006" key="4">
    <source>
        <dbReference type="Google" id="ProtNLM"/>
    </source>
</evidence>
<feature type="transmembrane region" description="Helical" evidence="1">
    <location>
        <begin position="22"/>
        <end position="43"/>
    </location>
</feature>
<dbReference type="InterPro" id="IPR049713">
    <property type="entry name" value="Pr6Pr-like"/>
</dbReference>
<evidence type="ECO:0000256" key="1">
    <source>
        <dbReference type="SAM" id="Phobius"/>
    </source>
</evidence>
<accession>D5UCB3</accession>
<keyword evidence="1" id="KW-0812">Transmembrane</keyword>
<evidence type="ECO:0000313" key="3">
    <source>
        <dbReference type="Proteomes" id="UP000000849"/>
    </source>
</evidence>
<keyword evidence="1" id="KW-1133">Transmembrane helix</keyword>
<feature type="transmembrane region" description="Helical" evidence="1">
    <location>
        <begin position="87"/>
        <end position="109"/>
    </location>
</feature>
<dbReference type="AlphaFoldDB" id="D5UCB3"/>
<dbReference type="Proteomes" id="UP000000849">
    <property type="component" value="Chromosome"/>
</dbReference>
<dbReference type="eggNOG" id="COG2141">
    <property type="taxonomic scope" value="Bacteria"/>
</dbReference>
<reference evidence="2 3" key="1">
    <citation type="journal article" date="2010" name="Stand. Genomic Sci.">
        <title>Complete genome sequence of Cellulomonas flavigena type strain (134).</title>
        <authorList>
            <person name="Abt B."/>
            <person name="Foster B."/>
            <person name="Lapidus A."/>
            <person name="Clum A."/>
            <person name="Sun H."/>
            <person name="Pukall R."/>
            <person name="Lucas S."/>
            <person name="Glavina Del Rio T."/>
            <person name="Nolan M."/>
            <person name="Tice H."/>
            <person name="Cheng J.F."/>
            <person name="Pitluck S."/>
            <person name="Liolios K."/>
            <person name="Ivanova N."/>
            <person name="Mavromatis K."/>
            <person name="Ovchinnikova G."/>
            <person name="Pati A."/>
            <person name="Goodwin L."/>
            <person name="Chen A."/>
            <person name="Palaniappan K."/>
            <person name="Land M."/>
            <person name="Hauser L."/>
            <person name="Chang Y.J."/>
            <person name="Jeffries C.D."/>
            <person name="Rohde M."/>
            <person name="Goker M."/>
            <person name="Woyke T."/>
            <person name="Bristow J."/>
            <person name="Eisen J.A."/>
            <person name="Markowitz V."/>
            <person name="Hugenholtz P."/>
            <person name="Kyrpides N.C."/>
            <person name="Klenk H.P."/>
        </authorList>
    </citation>
    <scope>NUCLEOTIDE SEQUENCE [LARGE SCALE GENOMIC DNA]</scope>
    <source>
        <strain evidence="3">ATCC 482 / DSM 20109 / BCRC 11376 / JCM 18109 / NBRC 3775 / NCIMB 8073 / NRS 134</strain>
    </source>
</reference>
<dbReference type="HOGENOM" id="CLU_077680_0_0_11"/>
<evidence type="ECO:0000313" key="2">
    <source>
        <dbReference type="EMBL" id="ADG74227.1"/>
    </source>
</evidence>
<gene>
    <name evidence="2" type="ordered locus">Cfla_1329</name>
</gene>
<proteinExistence type="predicted"/>
<dbReference type="NCBIfam" id="NF038065">
    <property type="entry name" value="Pr6Pr"/>
    <property type="match status" value="1"/>
</dbReference>
<dbReference type="KEGG" id="cfl:Cfla_1329"/>
<name>D5UCB3_CELFN</name>
<sequence>MTTRPGAAPTATRPPRDTAARVLHAGVAACATLGVAVEVSRALVTGDGERLVRLFSYFTIWTNVLVAGVSVQLAARPRHDGPVFRALRLDTVLCVVVTAVTVHLVLAPYVPSDPAGRVADVLTHVVTPSATVLVWALVGPRPRITWRTCATALVLPGAWLAWTFAHGAVSGWYPYPFLDARRTGLADALLGAATVVALGTLLGVLLRLVERVLPAAPR</sequence>
<dbReference type="EMBL" id="CP001964">
    <property type="protein sequence ID" value="ADG74227.1"/>
    <property type="molecule type" value="Genomic_DNA"/>
</dbReference>
<protein>
    <recommendedName>
        <fullName evidence="4">Integral membrane protein</fullName>
    </recommendedName>
</protein>